<accession>A0A2Z3HQM7</accession>
<reference evidence="3" key="1">
    <citation type="submission" date="2018-05" db="EMBL/GenBank/DDBJ databases">
        <title>Genome sequencing of Phenylobacterium sp. HYN0004.</title>
        <authorList>
            <person name="Yi H."/>
            <person name="Baek C."/>
        </authorList>
    </citation>
    <scope>NUCLEOTIDE SEQUENCE [LARGE SCALE GENOMIC DNA]</scope>
    <source>
        <strain evidence="3">HYN0004</strain>
    </source>
</reference>
<feature type="transmembrane region" description="Helical" evidence="1">
    <location>
        <begin position="37"/>
        <end position="53"/>
    </location>
</feature>
<keyword evidence="1" id="KW-1133">Transmembrane helix</keyword>
<dbReference type="PROSITE" id="PS50244">
    <property type="entry name" value="S5A_REDUCTASE"/>
    <property type="match status" value="1"/>
</dbReference>
<feature type="transmembrane region" description="Helical" evidence="1">
    <location>
        <begin position="110"/>
        <end position="130"/>
    </location>
</feature>
<evidence type="ECO:0000313" key="2">
    <source>
        <dbReference type="EMBL" id="AWM77105.1"/>
    </source>
</evidence>
<dbReference type="PANTHER" id="PTHR32251">
    <property type="entry name" value="3-OXO-5-ALPHA-STEROID 4-DEHYDROGENASE"/>
    <property type="match status" value="1"/>
</dbReference>
<dbReference type="Pfam" id="PF06966">
    <property type="entry name" value="DUF1295"/>
    <property type="match status" value="1"/>
</dbReference>
<dbReference type="PANTHER" id="PTHR32251:SF17">
    <property type="entry name" value="STEROID 5-ALPHA REDUCTASE C-TERMINAL DOMAIN-CONTAINING PROTEIN"/>
    <property type="match status" value="1"/>
</dbReference>
<dbReference type="InterPro" id="IPR010721">
    <property type="entry name" value="UstE-like"/>
</dbReference>
<dbReference type="Proteomes" id="UP000247763">
    <property type="component" value="Chromosome"/>
</dbReference>
<evidence type="ECO:0000256" key="1">
    <source>
        <dbReference type="SAM" id="Phobius"/>
    </source>
</evidence>
<feature type="transmembrane region" description="Helical" evidence="1">
    <location>
        <begin position="210"/>
        <end position="229"/>
    </location>
</feature>
<keyword evidence="3" id="KW-1185">Reference proteome</keyword>
<feature type="transmembrane region" description="Helical" evidence="1">
    <location>
        <begin position="6"/>
        <end position="25"/>
    </location>
</feature>
<evidence type="ECO:0000313" key="3">
    <source>
        <dbReference type="Proteomes" id="UP000247763"/>
    </source>
</evidence>
<dbReference type="OrthoDB" id="9779233at2"/>
<feature type="transmembrane region" description="Helical" evidence="1">
    <location>
        <begin position="142"/>
        <end position="160"/>
    </location>
</feature>
<dbReference type="Gene3D" id="1.20.120.1630">
    <property type="match status" value="1"/>
</dbReference>
<name>A0A2Z3HQM7_9CAUL</name>
<gene>
    <name evidence="2" type="ORF">HYN04_04630</name>
</gene>
<dbReference type="GO" id="GO:0016020">
    <property type="term" value="C:membrane"/>
    <property type="evidence" value="ECO:0007669"/>
    <property type="project" value="TreeGrafter"/>
</dbReference>
<feature type="transmembrane region" description="Helical" evidence="1">
    <location>
        <begin position="59"/>
        <end position="78"/>
    </location>
</feature>
<dbReference type="RefSeq" id="WP_110449674.1">
    <property type="nucleotide sequence ID" value="NZ_CP029479.1"/>
</dbReference>
<dbReference type="EMBL" id="CP029479">
    <property type="protein sequence ID" value="AWM77105.1"/>
    <property type="molecule type" value="Genomic_DNA"/>
</dbReference>
<protein>
    <submittedName>
        <fullName evidence="2">Uncharacterized protein</fullName>
    </submittedName>
</protein>
<dbReference type="AlphaFoldDB" id="A0A2Z3HQM7"/>
<sequence>MEILSVLAVNAAVSAVVFLGLWRYAVAKQDPSFIDSWWGAGMVLIAVTTYLQSQGGDHALVLTLLCAAWGLRLGYHLIRRWRREGADRRYSRMMADAKEKKGWSFAKASLIYVFSLQAVLQFIVCLPIQLGQLSAPAALGPLAWAGVLVAVVGILFETIGDAQLERFKANPENAGKVLDTGLWRYTRHPNYFGDACAWWGMYLVAAETGLLGALSIVGPILLTFLLTRWSGVPTTEGPMRRKKPGYEAYVARTSGFIPMPPKRGS</sequence>
<organism evidence="2 3">
    <name type="scientific">Phenylobacterium parvum</name>
    <dbReference type="NCBI Taxonomy" id="2201350"/>
    <lineage>
        <taxon>Bacteria</taxon>
        <taxon>Pseudomonadati</taxon>
        <taxon>Pseudomonadota</taxon>
        <taxon>Alphaproteobacteria</taxon>
        <taxon>Caulobacterales</taxon>
        <taxon>Caulobacteraceae</taxon>
        <taxon>Phenylobacterium</taxon>
    </lineage>
</organism>
<keyword evidence="1" id="KW-0812">Transmembrane</keyword>
<dbReference type="KEGG" id="phb:HYN04_04630"/>
<keyword evidence="1" id="KW-0472">Membrane</keyword>
<proteinExistence type="predicted"/>